<keyword evidence="5" id="KW-0812">Transmembrane</keyword>
<feature type="transmembrane region" description="Helical" evidence="5">
    <location>
        <begin position="194"/>
        <end position="215"/>
    </location>
</feature>
<organism evidence="7 8">
    <name type="scientific">Pseudaeromonas paramecii</name>
    <dbReference type="NCBI Taxonomy" id="2138166"/>
    <lineage>
        <taxon>Bacteria</taxon>
        <taxon>Pseudomonadati</taxon>
        <taxon>Pseudomonadota</taxon>
        <taxon>Gammaproteobacteria</taxon>
        <taxon>Aeromonadales</taxon>
        <taxon>Aeromonadaceae</taxon>
        <taxon>Pseudaeromonas</taxon>
    </lineage>
</organism>
<reference evidence="8" key="1">
    <citation type="journal article" date="2019" name="Int. J. Syst. Evol. Microbiol.">
        <title>The Global Catalogue of Microorganisms (GCM) 10K type strain sequencing project: providing services to taxonomists for standard genome sequencing and annotation.</title>
        <authorList>
            <consortium name="The Broad Institute Genomics Platform"/>
            <consortium name="The Broad Institute Genome Sequencing Center for Infectious Disease"/>
            <person name="Wu L."/>
            <person name="Ma J."/>
        </authorList>
    </citation>
    <scope>NUCLEOTIDE SEQUENCE [LARGE SCALE GENOMIC DNA]</scope>
    <source>
        <strain evidence="8">JCM 32226</strain>
    </source>
</reference>
<evidence type="ECO:0000313" key="8">
    <source>
        <dbReference type="Proteomes" id="UP001501321"/>
    </source>
</evidence>
<evidence type="ECO:0000256" key="2">
    <source>
        <dbReference type="ARBA" id="ARBA00023224"/>
    </source>
</evidence>
<dbReference type="PANTHER" id="PTHR43531:SF11">
    <property type="entry name" value="METHYL-ACCEPTING CHEMOTAXIS PROTEIN 3"/>
    <property type="match status" value="1"/>
</dbReference>
<dbReference type="SUPFAM" id="SSF58104">
    <property type="entry name" value="Methyl-accepting chemotaxis protein (MCP) signaling domain"/>
    <property type="match status" value="1"/>
</dbReference>
<dbReference type="PANTHER" id="PTHR43531">
    <property type="entry name" value="PROTEIN ICFG"/>
    <property type="match status" value="1"/>
</dbReference>
<keyword evidence="5" id="KW-1133">Transmembrane helix</keyword>
<keyword evidence="5" id="KW-0472">Membrane</keyword>
<dbReference type="Gene3D" id="1.10.287.950">
    <property type="entry name" value="Methyl-accepting chemotaxis protein"/>
    <property type="match status" value="1"/>
</dbReference>
<gene>
    <name evidence="7" type="ORF">GCM10023095_22860</name>
</gene>
<dbReference type="Pfam" id="PF12729">
    <property type="entry name" value="4HB_MCP_1"/>
    <property type="match status" value="1"/>
</dbReference>
<comment type="caution">
    <text evidence="7">The sequence shown here is derived from an EMBL/GenBank/DDBJ whole genome shotgun (WGS) entry which is preliminary data.</text>
</comment>
<dbReference type="SMART" id="SM00283">
    <property type="entry name" value="MA"/>
    <property type="match status" value="1"/>
</dbReference>
<dbReference type="EMBL" id="BAABFC010000014">
    <property type="protein sequence ID" value="GAA4500715.1"/>
    <property type="molecule type" value="Genomic_DNA"/>
</dbReference>
<evidence type="ECO:0000256" key="5">
    <source>
        <dbReference type="SAM" id="Phobius"/>
    </source>
</evidence>
<evidence type="ECO:0000256" key="3">
    <source>
        <dbReference type="ARBA" id="ARBA00029447"/>
    </source>
</evidence>
<dbReference type="RefSeq" id="WP_345013176.1">
    <property type="nucleotide sequence ID" value="NZ_BAABFC010000014.1"/>
</dbReference>
<dbReference type="InterPro" id="IPR004090">
    <property type="entry name" value="Chemotax_Me-accpt_rcpt"/>
</dbReference>
<sequence length="545" mass="58188">MNFFNQMKLKTRLIMAFVLMSVVAAVVGAVGYVNMRQINGMTNVIYEKDLLGLELAGQATSEFMAIGRSLRAMMLADSEVDRDKRAQDVRQSAAALEQDLAKARQYFTSEEGQALFTEFDKLWAPYKEGLEKVMAMSYAEPLKDSLPSITYLDGPYAPVVSAVMKQVEQIANQKVQQAALRASQAQALYDRSTWLMLGAILLGVLLGLGMGLFIANRIVRQLGGEPDYAVAITRKVADGELGLTIELDERNQSSLLYSLKEMVQKLGLTMREVRGAADALSSAAEQVSATSQALSQGASEQAASVEETSASMEQMSASIAQNTESAKVTNGISTKAATDALRGGEAVKSTVDAMKQIADKISIIDDIAYQTNLLALNAAIEAARAGDHGKGFAVVAAEVRKLAERSQVAAQEIGEVASNSVSLAEQAGRLFEQLVPDIQRTSDLVQEITAASQEQSTGVAQINVAMDQLNQITQQSASSSEELAATAEEMNAQAGQLLELIGFFKVGEGDAGVPRKVRQTTGVKASSPAGIAMNADAGDGRFVQF</sequence>
<dbReference type="PROSITE" id="PS50111">
    <property type="entry name" value="CHEMOTAXIS_TRANSDUC_2"/>
    <property type="match status" value="1"/>
</dbReference>
<accession>A0ABP8QEP0</accession>
<keyword evidence="2 4" id="KW-0807">Transducer</keyword>
<evidence type="ECO:0000256" key="4">
    <source>
        <dbReference type="PROSITE-ProRule" id="PRU00284"/>
    </source>
</evidence>
<keyword evidence="1" id="KW-0145">Chemotaxis</keyword>
<dbReference type="InterPro" id="IPR024478">
    <property type="entry name" value="HlyB_4HB_MCP"/>
</dbReference>
<evidence type="ECO:0000256" key="1">
    <source>
        <dbReference type="ARBA" id="ARBA00022500"/>
    </source>
</evidence>
<dbReference type="InterPro" id="IPR004089">
    <property type="entry name" value="MCPsignal_dom"/>
</dbReference>
<dbReference type="Pfam" id="PF00015">
    <property type="entry name" value="MCPsignal"/>
    <property type="match status" value="1"/>
</dbReference>
<evidence type="ECO:0000259" key="6">
    <source>
        <dbReference type="PROSITE" id="PS50111"/>
    </source>
</evidence>
<feature type="domain" description="Methyl-accepting transducer" evidence="6">
    <location>
        <begin position="276"/>
        <end position="491"/>
    </location>
</feature>
<evidence type="ECO:0000313" key="7">
    <source>
        <dbReference type="EMBL" id="GAA4500715.1"/>
    </source>
</evidence>
<dbReference type="InterPro" id="IPR051310">
    <property type="entry name" value="MCP_chemotaxis"/>
</dbReference>
<comment type="similarity">
    <text evidence="3">Belongs to the methyl-accepting chemotaxis (MCP) protein family.</text>
</comment>
<proteinExistence type="inferred from homology"/>
<protein>
    <submittedName>
        <fullName evidence="7">Methyl-accepting chemotaxis protein</fullName>
    </submittedName>
</protein>
<dbReference type="PRINTS" id="PR00260">
    <property type="entry name" value="CHEMTRNSDUCR"/>
</dbReference>
<name>A0ABP8QEP0_9GAMM</name>
<dbReference type="Proteomes" id="UP001501321">
    <property type="component" value="Unassembled WGS sequence"/>
</dbReference>
<keyword evidence="8" id="KW-1185">Reference proteome</keyword>